<reference evidence="4" key="1">
    <citation type="submission" date="2018-05" db="EMBL/GenBank/DDBJ databases">
        <title>Complete Genome Sequence of Methylobacterium sp. 17SD2-17.</title>
        <authorList>
            <person name="Srinivasan S."/>
        </authorList>
    </citation>
    <scope>NUCLEOTIDE SEQUENCE [LARGE SCALE GENOMIC DNA]</scope>
    <source>
        <strain evidence="4">17SD2-17</strain>
    </source>
</reference>
<dbReference type="Gene3D" id="1.10.245.10">
    <property type="entry name" value="SWIB/MDM2 domain"/>
    <property type="match status" value="1"/>
</dbReference>
<name>A0A2U8W3Y7_9HYPH</name>
<dbReference type="OrthoDB" id="8019446at2"/>
<evidence type="ECO:0000256" key="1">
    <source>
        <dbReference type="SAM" id="MobiDB-lite"/>
    </source>
</evidence>
<feature type="compositionally biased region" description="Low complexity" evidence="1">
    <location>
        <begin position="10"/>
        <end position="34"/>
    </location>
</feature>
<protein>
    <recommendedName>
        <fullName evidence="2">DM2 domain-containing protein</fullName>
    </recommendedName>
</protein>
<keyword evidence="4" id="KW-1185">Reference proteome</keyword>
<dbReference type="Pfam" id="PF02201">
    <property type="entry name" value="SWIB"/>
    <property type="match status" value="1"/>
</dbReference>
<evidence type="ECO:0000259" key="2">
    <source>
        <dbReference type="PROSITE" id="PS51925"/>
    </source>
</evidence>
<sequence>MATKTETKAAPKAKAAAPKAKAAAAPKAGGATKPNALQQPLKPSAELGAIVGTSPLPRGEVVSKVWDYIKKNNLQNPQNKREILADDKLKKVFGKDKCTMFEMNKHLAAHLKS</sequence>
<dbReference type="InterPro" id="IPR019835">
    <property type="entry name" value="SWIB_domain"/>
</dbReference>
<dbReference type="InterPro" id="IPR036885">
    <property type="entry name" value="SWIB_MDM2_dom_sf"/>
</dbReference>
<dbReference type="InterPro" id="IPR003121">
    <property type="entry name" value="SWIB_MDM2_domain"/>
</dbReference>
<dbReference type="KEGG" id="mets:DK389_10110"/>
<dbReference type="SMART" id="SM00151">
    <property type="entry name" value="SWIB"/>
    <property type="match status" value="1"/>
</dbReference>
<dbReference type="Proteomes" id="UP000245926">
    <property type="component" value="Chromosome"/>
</dbReference>
<dbReference type="RefSeq" id="WP_109889293.1">
    <property type="nucleotide sequence ID" value="NZ_CP029550.1"/>
</dbReference>
<feature type="domain" description="DM2" evidence="2">
    <location>
        <begin position="36"/>
        <end position="113"/>
    </location>
</feature>
<organism evidence="3 4">
    <name type="scientific">Methylobacterium durans</name>
    <dbReference type="NCBI Taxonomy" id="2202825"/>
    <lineage>
        <taxon>Bacteria</taxon>
        <taxon>Pseudomonadati</taxon>
        <taxon>Pseudomonadota</taxon>
        <taxon>Alphaproteobacteria</taxon>
        <taxon>Hyphomicrobiales</taxon>
        <taxon>Methylobacteriaceae</taxon>
        <taxon>Methylobacterium</taxon>
    </lineage>
</organism>
<evidence type="ECO:0000313" key="3">
    <source>
        <dbReference type="EMBL" id="AWN40815.1"/>
    </source>
</evidence>
<dbReference type="PANTHER" id="PTHR13844">
    <property type="entry name" value="SWI/SNF-RELATED MATRIX-ASSOCIATED ACTIN-DEPENDENT REGULATOR OF CHROMATIN SUBFAMILY D"/>
    <property type="match status" value="1"/>
</dbReference>
<dbReference type="CDD" id="cd10567">
    <property type="entry name" value="SWIB-MDM2_like"/>
    <property type="match status" value="1"/>
</dbReference>
<feature type="region of interest" description="Disordered" evidence="1">
    <location>
        <begin position="1"/>
        <end position="39"/>
    </location>
</feature>
<dbReference type="SUPFAM" id="SSF47592">
    <property type="entry name" value="SWIB/MDM2 domain"/>
    <property type="match status" value="1"/>
</dbReference>
<evidence type="ECO:0000313" key="4">
    <source>
        <dbReference type="Proteomes" id="UP000245926"/>
    </source>
</evidence>
<gene>
    <name evidence="3" type="ORF">DK389_10110</name>
</gene>
<accession>A0A2U8W3Y7</accession>
<proteinExistence type="predicted"/>
<dbReference type="AlphaFoldDB" id="A0A2U8W3Y7"/>
<dbReference type="PROSITE" id="PS51925">
    <property type="entry name" value="SWIB_MDM2"/>
    <property type="match status" value="1"/>
</dbReference>
<dbReference type="EMBL" id="CP029550">
    <property type="protein sequence ID" value="AWN40815.1"/>
    <property type="molecule type" value="Genomic_DNA"/>
</dbReference>